<dbReference type="GeneID" id="107981584"/>
<evidence type="ECO:0000256" key="10">
    <source>
        <dbReference type="ARBA" id="ARBA00023170"/>
    </source>
</evidence>
<evidence type="ECO:0000313" key="12">
    <source>
        <dbReference type="EnsemblMetazoa" id="XP_001604451"/>
    </source>
</evidence>
<keyword evidence="10" id="KW-0675">Receptor</keyword>
<keyword evidence="3" id="KW-0813">Transport</keyword>
<feature type="transmembrane region" description="Helical" evidence="11">
    <location>
        <begin position="110"/>
        <end position="130"/>
    </location>
</feature>
<evidence type="ECO:0000256" key="11">
    <source>
        <dbReference type="SAM" id="Phobius"/>
    </source>
</evidence>
<protein>
    <recommendedName>
        <fullName evidence="14">ER lumen protein-retaining receptor</fullName>
    </recommendedName>
</protein>
<evidence type="ECO:0000256" key="1">
    <source>
        <dbReference type="ARBA" id="ARBA00004477"/>
    </source>
</evidence>
<dbReference type="InterPro" id="IPR000133">
    <property type="entry name" value="ER_ret_rcpt"/>
</dbReference>
<keyword evidence="9 11" id="KW-0472">Membrane</keyword>
<evidence type="ECO:0000256" key="6">
    <source>
        <dbReference type="ARBA" id="ARBA00022892"/>
    </source>
</evidence>
<organism evidence="12 13">
    <name type="scientific">Nasonia vitripennis</name>
    <name type="common">Parasitic wasp</name>
    <dbReference type="NCBI Taxonomy" id="7425"/>
    <lineage>
        <taxon>Eukaryota</taxon>
        <taxon>Metazoa</taxon>
        <taxon>Ecdysozoa</taxon>
        <taxon>Arthropoda</taxon>
        <taxon>Hexapoda</taxon>
        <taxon>Insecta</taxon>
        <taxon>Pterygota</taxon>
        <taxon>Neoptera</taxon>
        <taxon>Endopterygota</taxon>
        <taxon>Hymenoptera</taxon>
        <taxon>Apocrita</taxon>
        <taxon>Proctotrupomorpha</taxon>
        <taxon>Chalcidoidea</taxon>
        <taxon>Pteromalidae</taxon>
        <taxon>Pteromalinae</taxon>
        <taxon>Nasonia</taxon>
    </lineage>
</organism>
<dbReference type="AlphaFoldDB" id="A0A7M7LJF4"/>
<evidence type="ECO:0000256" key="8">
    <source>
        <dbReference type="ARBA" id="ARBA00022989"/>
    </source>
</evidence>
<proteinExistence type="inferred from homology"/>
<dbReference type="GO" id="GO:0015031">
    <property type="term" value="P:protein transport"/>
    <property type="evidence" value="ECO:0007669"/>
    <property type="project" value="UniProtKB-KW"/>
</dbReference>
<dbReference type="GO" id="GO:0006621">
    <property type="term" value="P:protein retention in ER lumen"/>
    <property type="evidence" value="ECO:0007669"/>
    <property type="project" value="InterPro"/>
</dbReference>
<evidence type="ECO:0008006" key="14">
    <source>
        <dbReference type="Google" id="ProtNLM"/>
    </source>
</evidence>
<keyword evidence="5" id="KW-0256">Endoplasmic reticulum</keyword>
<feature type="transmembrane region" description="Helical" evidence="11">
    <location>
        <begin position="51"/>
        <end position="73"/>
    </location>
</feature>
<feature type="transmembrane region" description="Helical" evidence="11">
    <location>
        <begin position="142"/>
        <end position="161"/>
    </location>
</feature>
<sequence>MRTASLLGARYEPRVVQCSSTHRSIRLHTHFPLHGLSSASDRRSGLLDMDILQIFGDYVHLLGMIILLAKLWLTKSCAGISGKTQLLFALVFTARNADLTIRYVSLYNTILKIVYLAITYCTVLSIFLFFRKTYDRKRDAFRIELLILPCAVFALFLNKAFETIEVFWAFSVYLEALAIVPQVYLVSKSKQADSVVMSYISCLGLYRGCYVLHWLYAYKHSPNSQLEHIAVASGVVQLIFYFDITVRNLPILKPKQCMNSTEVAAARDKEATVRETVAKDEVTEQVVRLPDIERDATTTIKDEREEAAACGSASATEESVTLLV</sequence>
<dbReference type="GO" id="GO:0016192">
    <property type="term" value="P:vesicle-mediated transport"/>
    <property type="evidence" value="ECO:0007669"/>
    <property type="project" value="UniProtKB-KW"/>
</dbReference>
<dbReference type="Pfam" id="PF00810">
    <property type="entry name" value="ER_lumen_recept"/>
    <property type="match status" value="1"/>
</dbReference>
<dbReference type="EnsemblMetazoa" id="XM_001604401">
    <property type="protein sequence ID" value="XP_001604451"/>
    <property type="gene ID" value="LOC107981584"/>
</dbReference>
<keyword evidence="6" id="KW-0931">ER-Golgi transport</keyword>
<dbReference type="RefSeq" id="XP_001604451.3">
    <property type="nucleotide sequence ID" value="XM_001604401.6"/>
</dbReference>
<evidence type="ECO:0000313" key="13">
    <source>
        <dbReference type="Proteomes" id="UP000002358"/>
    </source>
</evidence>
<dbReference type="OrthoDB" id="7694678at2759"/>
<keyword evidence="4 11" id="KW-0812">Transmembrane</keyword>
<keyword evidence="13" id="KW-1185">Reference proteome</keyword>
<keyword evidence="7" id="KW-0653">Protein transport</keyword>
<feature type="transmembrane region" description="Helical" evidence="11">
    <location>
        <begin position="198"/>
        <end position="216"/>
    </location>
</feature>
<evidence type="ECO:0000256" key="4">
    <source>
        <dbReference type="ARBA" id="ARBA00022692"/>
    </source>
</evidence>
<evidence type="ECO:0000256" key="7">
    <source>
        <dbReference type="ARBA" id="ARBA00022927"/>
    </source>
</evidence>
<dbReference type="Proteomes" id="UP000002358">
    <property type="component" value="Chromosome 5"/>
</dbReference>
<name>A0A7M7LJF4_NASVI</name>
<evidence type="ECO:0000256" key="9">
    <source>
        <dbReference type="ARBA" id="ARBA00023136"/>
    </source>
</evidence>
<keyword evidence="8 11" id="KW-1133">Transmembrane helix</keyword>
<evidence type="ECO:0000256" key="2">
    <source>
        <dbReference type="ARBA" id="ARBA00010120"/>
    </source>
</evidence>
<dbReference type="GO" id="GO:0046923">
    <property type="term" value="F:ER retention sequence binding"/>
    <property type="evidence" value="ECO:0007669"/>
    <property type="project" value="InterPro"/>
</dbReference>
<dbReference type="PANTHER" id="PTHR10585">
    <property type="entry name" value="ER LUMEN PROTEIN RETAINING RECEPTOR"/>
    <property type="match status" value="1"/>
</dbReference>
<reference evidence="12" key="1">
    <citation type="submission" date="2021-01" db="UniProtKB">
        <authorList>
            <consortium name="EnsemblMetazoa"/>
        </authorList>
    </citation>
    <scope>IDENTIFICATION</scope>
</reference>
<dbReference type="PRINTS" id="PR00660">
    <property type="entry name" value="ERLUMENR"/>
</dbReference>
<evidence type="ECO:0000256" key="5">
    <source>
        <dbReference type="ARBA" id="ARBA00022824"/>
    </source>
</evidence>
<evidence type="ECO:0000256" key="3">
    <source>
        <dbReference type="ARBA" id="ARBA00022448"/>
    </source>
</evidence>
<dbReference type="KEGG" id="nvi:107981584"/>
<dbReference type="InParanoid" id="A0A7M7LJF4"/>
<dbReference type="GO" id="GO:0005789">
    <property type="term" value="C:endoplasmic reticulum membrane"/>
    <property type="evidence" value="ECO:0007669"/>
    <property type="project" value="UniProtKB-SubCell"/>
</dbReference>
<accession>A0A7M7LJF4</accession>
<comment type="similarity">
    <text evidence="2">Belongs to the ERD2 family.</text>
</comment>
<comment type="subcellular location">
    <subcellularLocation>
        <location evidence="1">Endoplasmic reticulum membrane</location>
        <topology evidence="1">Multi-pass membrane protein</topology>
    </subcellularLocation>
</comment>
<dbReference type="SMR" id="A0A7M7LJF4"/>
<feature type="transmembrane region" description="Helical" evidence="11">
    <location>
        <begin position="167"/>
        <end position="186"/>
    </location>
</feature>